<dbReference type="InterPro" id="IPR042100">
    <property type="entry name" value="Bug_dom1"/>
</dbReference>
<evidence type="ECO:0000256" key="1">
    <source>
        <dbReference type="ARBA" id="ARBA00006987"/>
    </source>
</evidence>
<name>A0A1K0IZA8_CUPNE</name>
<dbReference type="InterPro" id="IPR005064">
    <property type="entry name" value="BUG"/>
</dbReference>
<accession>A0A1K0IZA8</accession>
<sequence>MNFSLSPRSLGVVLGMAVAMLAPTAALAQAQSDKPLRIIAAGPAGGSLDIVSRLLAEGLQKELHQPVIVEPKPGSGGALAVNDLTQAAHDGNTMLVALDALVSEIPHIVKLRFDMFKEVKPIAELARGGLVMVGNPSLPAKNLAEVIAYVKANPGKVNYASYSPGTVSHVMGLQLNRAAGIDMSHIGYKGTPPALADVMGGHVQFMFAGIPNAIPLIKSGKIVPFAVSLPQRSPMLPNVPTFSELGYPQLEALVWLGLWVTPDVPAAAQNRLREAALKVMAQPATRERLREFGLDAGQPRTPEELTKSLRSDYARIGAVLKSIDFKPE</sequence>
<dbReference type="AlphaFoldDB" id="A0A1K0IZA8"/>
<dbReference type="CDD" id="cd07012">
    <property type="entry name" value="PBP2_Bug_TTT"/>
    <property type="match status" value="1"/>
</dbReference>
<keyword evidence="2" id="KW-0732">Signal</keyword>
<reference evidence="3" key="1">
    <citation type="submission" date="2016-09" db="EMBL/GenBank/DDBJ databases">
        <authorList>
            <person name="Capua I."/>
            <person name="De Benedictis P."/>
            <person name="Joannis T."/>
            <person name="Lombin L.H."/>
            <person name="Cattoli G."/>
        </authorList>
    </citation>
    <scope>NUCLEOTIDE SEQUENCE</scope>
    <source>
        <strain evidence="3">B9</strain>
    </source>
</reference>
<dbReference type="Gene3D" id="3.40.190.10">
    <property type="entry name" value="Periplasmic binding protein-like II"/>
    <property type="match status" value="1"/>
</dbReference>
<dbReference type="PANTHER" id="PTHR42928">
    <property type="entry name" value="TRICARBOXYLATE-BINDING PROTEIN"/>
    <property type="match status" value="1"/>
</dbReference>
<comment type="similarity">
    <text evidence="1">Belongs to the UPF0065 (bug) family.</text>
</comment>
<feature type="chain" id="PRO_5012656401" description="Extra-cytoplasmic solute receptor" evidence="2">
    <location>
        <begin position="29"/>
        <end position="328"/>
    </location>
</feature>
<evidence type="ECO:0000256" key="2">
    <source>
        <dbReference type="SAM" id="SignalP"/>
    </source>
</evidence>
<proteinExistence type="inferred from homology"/>
<evidence type="ECO:0008006" key="4">
    <source>
        <dbReference type="Google" id="ProtNLM"/>
    </source>
</evidence>
<dbReference type="Gene3D" id="3.40.190.150">
    <property type="entry name" value="Bordetella uptake gene, domain 1"/>
    <property type="match status" value="1"/>
</dbReference>
<dbReference type="RefSeq" id="WP_340528378.1">
    <property type="nucleotide sequence ID" value="NZ_FMSH01000426.1"/>
</dbReference>
<dbReference type="SUPFAM" id="SSF53850">
    <property type="entry name" value="Periplasmic binding protein-like II"/>
    <property type="match status" value="1"/>
</dbReference>
<dbReference type="PANTHER" id="PTHR42928:SF5">
    <property type="entry name" value="BLR1237 PROTEIN"/>
    <property type="match status" value="1"/>
</dbReference>
<dbReference type="EMBL" id="FMSH01000426">
    <property type="protein sequence ID" value="SCU88249.1"/>
    <property type="molecule type" value="Genomic_DNA"/>
</dbReference>
<organism evidence="3">
    <name type="scientific">Cupriavidus necator</name>
    <name type="common">Alcaligenes eutrophus</name>
    <name type="synonym">Ralstonia eutropha</name>
    <dbReference type="NCBI Taxonomy" id="106590"/>
    <lineage>
        <taxon>Bacteria</taxon>
        <taxon>Pseudomonadati</taxon>
        <taxon>Pseudomonadota</taxon>
        <taxon>Betaproteobacteria</taxon>
        <taxon>Burkholderiales</taxon>
        <taxon>Burkholderiaceae</taxon>
        <taxon>Cupriavidus</taxon>
    </lineage>
</organism>
<dbReference type="Pfam" id="PF03401">
    <property type="entry name" value="TctC"/>
    <property type="match status" value="1"/>
</dbReference>
<gene>
    <name evidence="3" type="ORF">CNECB9_4820028</name>
</gene>
<evidence type="ECO:0000313" key="3">
    <source>
        <dbReference type="EMBL" id="SCU88249.1"/>
    </source>
</evidence>
<protein>
    <recommendedName>
        <fullName evidence="4">Extra-cytoplasmic solute receptor</fullName>
    </recommendedName>
</protein>
<feature type="signal peptide" evidence="2">
    <location>
        <begin position="1"/>
        <end position="28"/>
    </location>
</feature>
<dbReference type="PIRSF" id="PIRSF017082">
    <property type="entry name" value="YflP"/>
    <property type="match status" value="1"/>
</dbReference>